<accession>A0A4R2HFT0</accession>
<dbReference type="EMBL" id="SLWN01000006">
    <property type="protein sequence ID" value="TCO28083.1"/>
    <property type="molecule type" value="Genomic_DNA"/>
</dbReference>
<dbReference type="PANTHER" id="PTHR43576:SF3">
    <property type="entry name" value="ALPHA-L-ARABINOFURANOSIDASE C"/>
    <property type="match status" value="1"/>
</dbReference>
<comment type="caution">
    <text evidence="3">The sequence shown here is derived from an EMBL/GenBank/DDBJ whole genome shotgun (WGS) entry which is preliminary data.</text>
</comment>
<comment type="subunit">
    <text evidence="1">Homohexamer; trimer of dimers.</text>
</comment>
<dbReference type="InterPro" id="IPR013780">
    <property type="entry name" value="Glyco_hydro_b"/>
</dbReference>
<evidence type="ECO:0000256" key="1">
    <source>
        <dbReference type="ARBA" id="ARBA00011165"/>
    </source>
</evidence>
<dbReference type="Gene3D" id="3.20.20.80">
    <property type="entry name" value="Glycosidases"/>
    <property type="match status" value="1"/>
</dbReference>
<dbReference type="GO" id="GO:0046556">
    <property type="term" value="F:alpha-L-arabinofuranosidase activity"/>
    <property type="evidence" value="ECO:0007669"/>
    <property type="project" value="UniProtKB-EC"/>
</dbReference>
<gene>
    <name evidence="3" type="ORF">EV652_10665</name>
</gene>
<dbReference type="SUPFAM" id="SSF51445">
    <property type="entry name" value="(Trans)glycosidases"/>
    <property type="match status" value="1"/>
</dbReference>
<keyword evidence="4" id="KW-1185">Reference proteome</keyword>
<dbReference type="SUPFAM" id="SSF51011">
    <property type="entry name" value="Glycosyl hydrolase domain"/>
    <property type="match status" value="1"/>
</dbReference>
<proteinExistence type="predicted"/>
<feature type="domain" description="Alpha-L-arabinofuranosidase C-terminal" evidence="2">
    <location>
        <begin position="8"/>
        <end position="180"/>
    </location>
</feature>
<protein>
    <submittedName>
        <fullName evidence="3">Alpha-L-arabinofuranosidase</fullName>
    </submittedName>
</protein>
<dbReference type="PANTHER" id="PTHR43576">
    <property type="entry name" value="ALPHA-L-ARABINOFURANOSIDASE C-RELATED"/>
    <property type="match status" value="1"/>
</dbReference>
<evidence type="ECO:0000313" key="3">
    <source>
        <dbReference type="EMBL" id="TCO28083.1"/>
    </source>
</evidence>
<dbReference type="GO" id="GO:0000272">
    <property type="term" value="P:polysaccharide catabolic process"/>
    <property type="evidence" value="ECO:0007669"/>
    <property type="project" value="TreeGrafter"/>
</dbReference>
<evidence type="ECO:0000259" key="2">
    <source>
        <dbReference type="SMART" id="SM00813"/>
    </source>
</evidence>
<dbReference type="Proteomes" id="UP000294508">
    <property type="component" value="Unassembled WGS sequence"/>
</dbReference>
<dbReference type="SMART" id="SM00813">
    <property type="entry name" value="Alpha-L-AF_C"/>
    <property type="match status" value="1"/>
</dbReference>
<dbReference type="InterPro" id="IPR017853">
    <property type="entry name" value="GH"/>
</dbReference>
<name>A0A4R2HFT0_9ACTN</name>
<dbReference type="InterPro" id="IPR010720">
    <property type="entry name" value="Alpha-L-AF_C"/>
</dbReference>
<organism evidence="3 4">
    <name type="scientific">Kribbella steppae</name>
    <dbReference type="NCBI Taxonomy" id="2512223"/>
    <lineage>
        <taxon>Bacteria</taxon>
        <taxon>Bacillati</taxon>
        <taxon>Actinomycetota</taxon>
        <taxon>Actinomycetes</taxon>
        <taxon>Propionibacteriales</taxon>
        <taxon>Kribbellaceae</taxon>
        <taxon>Kribbella</taxon>
    </lineage>
</organism>
<dbReference type="Gene3D" id="2.60.40.1180">
    <property type="entry name" value="Golgi alpha-mannosidase II"/>
    <property type="match status" value="1"/>
</dbReference>
<dbReference type="AlphaFoldDB" id="A0A4R2HFT0"/>
<dbReference type="Pfam" id="PF06964">
    <property type="entry name" value="Alpha-L-AF_C"/>
    <property type="match status" value="1"/>
</dbReference>
<evidence type="ECO:0000313" key="4">
    <source>
        <dbReference type="Proteomes" id="UP000294508"/>
    </source>
</evidence>
<dbReference type="GO" id="GO:0046373">
    <property type="term" value="P:L-arabinose metabolic process"/>
    <property type="evidence" value="ECO:0007669"/>
    <property type="project" value="InterPro"/>
</dbReference>
<reference evidence="3 4" key="1">
    <citation type="journal article" date="2015" name="Stand. Genomic Sci.">
        <title>Genomic Encyclopedia of Bacterial and Archaeal Type Strains, Phase III: the genomes of soil and plant-associated and newly described type strains.</title>
        <authorList>
            <person name="Whitman W.B."/>
            <person name="Woyke T."/>
            <person name="Klenk H.P."/>
            <person name="Zhou Y."/>
            <person name="Lilburn T.G."/>
            <person name="Beck B.J."/>
            <person name="De Vos P."/>
            <person name="Vandamme P."/>
            <person name="Eisen J.A."/>
            <person name="Garrity G."/>
            <person name="Hugenholtz P."/>
            <person name="Kyrpides N.C."/>
        </authorList>
    </citation>
    <scope>NUCLEOTIDE SEQUENCE [LARGE SCALE GENOMIC DNA]</scope>
    <source>
        <strain evidence="3 4">VKM Ac-2572</strain>
    </source>
</reference>
<sequence length="190" mass="20442">MAPRRIEDEYNVTNAVVVGNLLISLLRHSDRVGVACIAQLANVIAPIMTERGGPAWRQPTFHPFAITSRLAAGQVLRLETDSPTVSTANYGDITAVDAVATYDQGKLAVFLVNRSTEGPIEVTVDVSRAGVTTIAEAVTVHDDDRLANNSAEQPDRITPQPNESVRLEDGKLIVTLPAISWTALSCRPTD</sequence>